<dbReference type="Gene3D" id="3.40.50.300">
    <property type="entry name" value="P-loop containing nucleotide triphosphate hydrolases"/>
    <property type="match status" value="2"/>
</dbReference>
<feature type="domain" description="Endonuclease GajA/Old nuclease/RecF-like AAA" evidence="1">
    <location>
        <begin position="1"/>
        <end position="64"/>
    </location>
</feature>
<dbReference type="InterPro" id="IPR034139">
    <property type="entry name" value="TOPRIM_OLD"/>
</dbReference>
<evidence type="ECO:0000313" key="3">
    <source>
        <dbReference type="EMBL" id="CAD8260042.1"/>
    </source>
</evidence>
<sequence>MLRKVTIENFLSFREPTTFDIGDRSVFVGENNSGKTNVFRAIVFVLQNWGTPRQRWDDKLNDRTLDAKVEMHLTLSDQDSKFLSTAFGLQWSNVPEALTDQGEAAFKKLTIGVTTSDDDQGSCTRYWKFAFGDGDASWRYDNPGVGLIIPGQADGVRLETKHRFGKQISRHELSVIEDVVDRFQETLSSGEAARISFEDEMPLQKIRDGGLDPQKLQMIFDIFMRHILFTRIKVLESDRGIIRTQEKRGTAGPGFSFVDHTDVDYLLSTWTSSAPRVVARLNDLFGRIFQNTAVSLRRERQVRQDDGSIAAYELVTFFLEESSYSRSDAADGMNDALLILRLLVDANVQTILLDEPAKSFHDQYMRRLVKIVNDISGKAIVIITHNEQMLLSLPRLENVFCFHRVENATKVVPFRYPPDMNDASFEKFVKDPLRVKVFFASHVLFVEGETDYRFFEALKARDVVGILNSWTIVHMSGAANWKRASFLAKALGLDQRSLILLDRDTMCHTSKKVSRRQVEQYESWDVAYARIREVDEKPMLHAYFSAAYENLSQSQWELHIVIFRQSHFQDGHVPLYVWHDLSDEAQSLGMACDGVERGRDVESIAHVSKSGWQRLFSEDIGEIAERVYDAPTSPNGMMLHDLLRVMRIIMRRSKMLLELRSRA</sequence>
<dbReference type="GO" id="GO:0005524">
    <property type="term" value="F:ATP binding"/>
    <property type="evidence" value="ECO:0007669"/>
    <property type="project" value="InterPro"/>
</dbReference>
<dbReference type="PANTHER" id="PTHR43581">
    <property type="entry name" value="ATP/GTP PHOSPHATASE"/>
    <property type="match status" value="1"/>
</dbReference>
<evidence type="ECO:0000259" key="2">
    <source>
        <dbReference type="Pfam" id="PF20469"/>
    </source>
</evidence>
<dbReference type="AlphaFoldDB" id="A0A7R9UB39"/>
<dbReference type="InterPro" id="IPR041685">
    <property type="entry name" value="AAA_GajA/Old/RecF-like"/>
</dbReference>
<dbReference type="InterPro" id="IPR051396">
    <property type="entry name" value="Bact_Antivir_Def_Nuclease"/>
</dbReference>
<dbReference type="SUPFAM" id="SSF52540">
    <property type="entry name" value="P-loop containing nucleoside triphosphate hydrolases"/>
    <property type="match status" value="1"/>
</dbReference>
<feature type="domain" description="OLD protein-like TOPRIM" evidence="2">
    <location>
        <begin position="438"/>
        <end position="504"/>
    </location>
</feature>
<name>A0A7R9UB39_9STRA</name>
<accession>A0A7R9UB39</accession>
<dbReference type="Pfam" id="PF20469">
    <property type="entry name" value="OLD-like_TOPRIM"/>
    <property type="match status" value="1"/>
</dbReference>
<organism evidence="3">
    <name type="scientific">Pinguiococcus pyrenoidosus</name>
    <dbReference type="NCBI Taxonomy" id="172671"/>
    <lineage>
        <taxon>Eukaryota</taxon>
        <taxon>Sar</taxon>
        <taxon>Stramenopiles</taxon>
        <taxon>Ochrophyta</taxon>
        <taxon>Pinguiophyceae</taxon>
        <taxon>Pinguiochrysidales</taxon>
        <taxon>Pinguiochrysidaceae</taxon>
        <taxon>Pinguiococcus</taxon>
    </lineage>
</organism>
<dbReference type="InterPro" id="IPR027417">
    <property type="entry name" value="P-loop_NTPase"/>
</dbReference>
<dbReference type="Pfam" id="PF13175">
    <property type="entry name" value="AAA_15"/>
    <property type="match status" value="1"/>
</dbReference>
<protein>
    <recommendedName>
        <fullName evidence="4">AAA domain-containing protein</fullName>
    </recommendedName>
</protein>
<dbReference type="PANTHER" id="PTHR43581:SF2">
    <property type="entry name" value="EXCINUCLEASE ATPASE SUBUNIT"/>
    <property type="match status" value="1"/>
</dbReference>
<dbReference type="EMBL" id="HBEA01012530">
    <property type="protein sequence ID" value="CAD8260042.1"/>
    <property type="molecule type" value="Transcribed_RNA"/>
</dbReference>
<evidence type="ECO:0000259" key="1">
    <source>
        <dbReference type="Pfam" id="PF13175"/>
    </source>
</evidence>
<evidence type="ECO:0008006" key="4">
    <source>
        <dbReference type="Google" id="ProtNLM"/>
    </source>
</evidence>
<gene>
    <name evidence="3" type="ORF">PPYR1160_LOCUS9544</name>
</gene>
<dbReference type="GO" id="GO:0016887">
    <property type="term" value="F:ATP hydrolysis activity"/>
    <property type="evidence" value="ECO:0007669"/>
    <property type="project" value="InterPro"/>
</dbReference>
<reference evidence="3" key="1">
    <citation type="submission" date="2021-01" db="EMBL/GenBank/DDBJ databases">
        <authorList>
            <person name="Corre E."/>
            <person name="Pelletier E."/>
            <person name="Niang G."/>
            <person name="Scheremetjew M."/>
            <person name="Finn R."/>
            <person name="Kale V."/>
            <person name="Holt S."/>
            <person name="Cochrane G."/>
            <person name="Meng A."/>
            <person name="Brown T."/>
            <person name="Cohen L."/>
        </authorList>
    </citation>
    <scope>NUCLEOTIDE SEQUENCE</scope>
    <source>
        <strain evidence="3">CCMP2078</strain>
    </source>
</reference>
<proteinExistence type="predicted"/>